<dbReference type="InterPro" id="IPR039126">
    <property type="entry name" value="GGACT"/>
</dbReference>
<dbReference type="CDD" id="cd06661">
    <property type="entry name" value="GGCT_like"/>
    <property type="match status" value="1"/>
</dbReference>
<dbReference type="InterPro" id="IPR036568">
    <property type="entry name" value="GGCT-like_sf"/>
</dbReference>
<dbReference type="PANTHER" id="PTHR12510:SF4">
    <property type="entry name" value="GAMMA-GLUTAMYLAMINECYCLOTRANSFERASE"/>
    <property type="match status" value="1"/>
</dbReference>
<dbReference type="Pfam" id="PF06094">
    <property type="entry name" value="GGACT"/>
    <property type="match status" value="1"/>
</dbReference>
<dbReference type="SUPFAM" id="SSF110857">
    <property type="entry name" value="Gamma-glutamyl cyclotransferase-like"/>
    <property type="match status" value="1"/>
</dbReference>
<dbReference type="PANTHER" id="PTHR12510">
    <property type="entry name" value="TROPONIN C-AKIN-1 PROTEIN"/>
    <property type="match status" value="1"/>
</dbReference>
<name>A0A7V5NYR8_9BACT</name>
<comment type="similarity">
    <text evidence="1 3">Belongs to the gamma-glutamylcyclotransferase family.</text>
</comment>
<dbReference type="Gene3D" id="3.10.490.10">
    <property type="entry name" value="Gamma-glutamyl cyclotransferase-like"/>
    <property type="match status" value="1"/>
</dbReference>
<dbReference type="InterPro" id="IPR009288">
    <property type="entry name" value="AIG2-like_dom"/>
</dbReference>
<dbReference type="AlphaFoldDB" id="A0A7V5NYR8"/>
<dbReference type="GO" id="GO:0005829">
    <property type="term" value="C:cytosol"/>
    <property type="evidence" value="ECO:0007669"/>
    <property type="project" value="TreeGrafter"/>
</dbReference>
<feature type="active site" description="Proton acceptor" evidence="2">
    <location>
        <position position="73"/>
    </location>
</feature>
<evidence type="ECO:0000259" key="4">
    <source>
        <dbReference type="Pfam" id="PF06094"/>
    </source>
</evidence>
<sequence>MKAFKVFVYGTLKRGFPLHRHLRGARYLGRAWLKGFVMYDLGWYPAILPGEGVVSGELYEVDWATLLLLDEVEEEGEEYERRLLSVELEDGRREEAFVYVYRKDLKGQPRVQEGVWQKKVSF</sequence>
<comment type="caution">
    <text evidence="5">The sequence shown here is derived from an EMBL/GenBank/DDBJ whole genome shotgun (WGS) entry which is preliminary data.</text>
</comment>
<gene>
    <name evidence="5" type="ORF">ENJ96_02350</name>
</gene>
<evidence type="ECO:0000313" key="5">
    <source>
        <dbReference type="EMBL" id="HHI96673.1"/>
    </source>
</evidence>
<protein>
    <recommendedName>
        <fullName evidence="3">Gamma-glutamylcyclotransferase family protein</fullName>
    </recommendedName>
</protein>
<proteinExistence type="inferred from homology"/>
<accession>A0A7V5NYR8</accession>
<evidence type="ECO:0000256" key="3">
    <source>
        <dbReference type="RuleBase" id="RU367036"/>
    </source>
</evidence>
<dbReference type="EMBL" id="DROK01000066">
    <property type="protein sequence ID" value="HHI96673.1"/>
    <property type="molecule type" value="Genomic_DNA"/>
</dbReference>
<dbReference type="GO" id="GO:0061929">
    <property type="term" value="F:gamma-glutamylaminecyclotransferase activity"/>
    <property type="evidence" value="ECO:0007669"/>
    <property type="project" value="InterPro"/>
</dbReference>
<evidence type="ECO:0000256" key="1">
    <source>
        <dbReference type="ARBA" id="ARBA00008861"/>
    </source>
</evidence>
<dbReference type="Proteomes" id="UP000886101">
    <property type="component" value="Unassembled WGS sequence"/>
</dbReference>
<organism evidence="5">
    <name type="scientific">Thermodesulfatator atlanticus</name>
    <dbReference type="NCBI Taxonomy" id="501497"/>
    <lineage>
        <taxon>Bacteria</taxon>
        <taxon>Pseudomonadati</taxon>
        <taxon>Thermodesulfobacteriota</taxon>
        <taxon>Thermodesulfobacteria</taxon>
        <taxon>Thermodesulfobacteriales</taxon>
        <taxon>Thermodesulfatatoraceae</taxon>
        <taxon>Thermodesulfatator</taxon>
    </lineage>
</organism>
<feature type="domain" description="Gamma-glutamylcyclotransferase AIG2-like" evidence="4">
    <location>
        <begin position="6"/>
        <end position="117"/>
    </location>
</feature>
<reference evidence="5" key="1">
    <citation type="journal article" date="2020" name="mSystems">
        <title>Genome- and Community-Level Interaction Insights into Carbon Utilization and Element Cycling Functions of Hydrothermarchaeota in Hydrothermal Sediment.</title>
        <authorList>
            <person name="Zhou Z."/>
            <person name="Liu Y."/>
            <person name="Xu W."/>
            <person name="Pan J."/>
            <person name="Luo Z.H."/>
            <person name="Li M."/>
        </authorList>
    </citation>
    <scope>NUCLEOTIDE SEQUENCE [LARGE SCALE GENOMIC DNA]</scope>
    <source>
        <strain evidence="5">HyVt-533</strain>
    </source>
</reference>
<evidence type="ECO:0000256" key="2">
    <source>
        <dbReference type="PIRSR" id="PIRSR639126-1"/>
    </source>
</evidence>
<dbReference type="InterPro" id="IPR013024">
    <property type="entry name" value="GGCT-like"/>
</dbReference>